<dbReference type="PROSITE" id="PS51122">
    <property type="entry name" value="CALPONIN_2"/>
    <property type="match status" value="4"/>
</dbReference>
<dbReference type="InterPro" id="IPR000557">
    <property type="entry name" value="Calponin_repeat"/>
</dbReference>
<dbReference type="PANTHER" id="PTHR47385:SF14">
    <property type="entry name" value="TRANSGELIN"/>
    <property type="match status" value="1"/>
</dbReference>
<accession>A0AA88YW18</accession>
<evidence type="ECO:0000313" key="3">
    <source>
        <dbReference type="EMBL" id="KAK3107512.1"/>
    </source>
</evidence>
<comment type="caution">
    <text evidence="3">The sequence shown here is derived from an EMBL/GenBank/DDBJ whole genome shotgun (WGS) entry which is preliminary data.</text>
</comment>
<dbReference type="PRINTS" id="PR00888">
    <property type="entry name" value="SM22CALPONIN"/>
</dbReference>
<dbReference type="PROSITE" id="PS01052">
    <property type="entry name" value="CALPONIN_1"/>
    <property type="match status" value="3"/>
</dbReference>
<organism evidence="3 4">
    <name type="scientific">Pinctada imbricata</name>
    <name type="common">Atlantic pearl-oyster</name>
    <name type="synonym">Pinctada martensii</name>
    <dbReference type="NCBI Taxonomy" id="66713"/>
    <lineage>
        <taxon>Eukaryota</taxon>
        <taxon>Metazoa</taxon>
        <taxon>Spiralia</taxon>
        <taxon>Lophotrochozoa</taxon>
        <taxon>Mollusca</taxon>
        <taxon>Bivalvia</taxon>
        <taxon>Autobranchia</taxon>
        <taxon>Pteriomorphia</taxon>
        <taxon>Pterioida</taxon>
        <taxon>Pterioidea</taxon>
        <taxon>Pteriidae</taxon>
        <taxon>Pinctada</taxon>
    </lineage>
</organism>
<keyword evidence="4" id="KW-1185">Reference proteome</keyword>
<dbReference type="GO" id="GO:0007015">
    <property type="term" value="P:actin filament organization"/>
    <property type="evidence" value="ECO:0007669"/>
    <property type="project" value="TreeGrafter"/>
</dbReference>
<gene>
    <name evidence="3" type="ORF">FSP39_016273</name>
</gene>
<dbReference type="GO" id="GO:0051015">
    <property type="term" value="F:actin filament binding"/>
    <property type="evidence" value="ECO:0007669"/>
    <property type="project" value="TreeGrafter"/>
</dbReference>
<name>A0AA88YW18_PINIB</name>
<comment type="similarity">
    <text evidence="1">Belongs to the calponin family.</text>
</comment>
<dbReference type="PANTHER" id="PTHR47385">
    <property type="entry name" value="CALPONIN"/>
    <property type="match status" value="1"/>
</dbReference>
<evidence type="ECO:0000256" key="2">
    <source>
        <dbReference type="SAM" id="MobiDB-lite"/>
    </source>
</evidence>
<protein>
    <submittedName>
        <fullName evidence="3">Uncharacterized protein</fullName>
    </submittedName>
</protein>
<feature type="region of interest" description="Disordered" evidence="2">
    <location>
        <begin position="216"/>
        <end position="247"/>
    </location>
</feature>
<dbReference type="AlphaFoldDB" id="A0AA88YW18"/>
<sequence length="247" mass="27086">MYLDFLSTKCYNVSRCFIMPSVRRNQAQRNSFNGATCGSRPVEENRRNFSYEQLKSSHGSIGLQSGTNKFDSQKGMTAMGAVRHISDIRADKFDQTSEGCITLQAGTNKFASQKGMTAIGAVRHISDIRADDYDKQSLCDINLQSGTNKFDSQKGMRGFGAVRHISDIRADDLSREACSTISPQIMYTGGDSQAGMRGFGAARHVSDIKVPDLAEEMAQKTGYKPARRVDSGANLAEAQPEEEAEDN</sequence>
<dbReference type="Pfam" id="PF00402">
    <property type="entry name" value="Calponin"/>
    <property type="match status" value="3"/>
</dbReference>
<dbReference type="Proteomes" id="UP001186944">
    <property type="component" value="Unassembled WGS sequence"/>
</dbReference>
<dbReference type="EMBL" id="VSWD01000002">
    <property type="protein sequence ID" value="KAK3107512.1"/>
    <property type="molecule type" value="Genomic_DNA"/>
</dbReference>
<evidence type="ECO:0000313" key="4">
    <source>
        <dbReference type="Proteomes" id="UP001186944"/>
    </source>
</evidence>
<dbReference type="InterPro" id="IPR003096">
    <property type="entry name" value="SM22_calponin"/>
</dbReference>
<evidence type="ECO:0000256" key="1">
    <source>
        <dbReference type="ARBA" id="ARBA00009631"/>
    </source>
</evidence>
<proteinExistence type="inferred from homology"/>
<dbReference type="InterPro" id="IPR050606">
    <property type="entry name" value="Calponin-like"/>
</dbReference>
<dbReference type="GO" id="GO:0015629">
    <property type="term" value="C:actin cytoskeleton"/>
    <property type="evidence" value="ECO:0007669"/>
    <property type="project" value="TreeGrafter"/>
</dbReference>
<reference evidence="3" key="1">
    <citation type="submission" date="2019-08" db="EMBL/GenBank/DDBJ databases">
        <title>The improved chromosome-level genome for the pearl oyster Pinctada fucata martensii using PacBio sequencing and Hi-C.</title>
        <authorList>
            <person name="Zheng Z."/>
        </authorList>
    </citation>
    <scope>NUCLEOTIDE SEQUENCE</scope>
    <source>
        <strain evidence="3">ZZ-2019</strain>
        <tissue evidence="3">Adductor muscle</tissue>
    </source>
</reference>